<dbReference type="OrthoDB" id="6157309at2759"/>
<keyword evidence="5" id="KW-0297">G-protein coupled receptor</keyword>
<keyword evidence="6 11" id="KW-0472">Membrane</keyword>
<evidence type="ECO:0000256" key="10">
    <source>
        <dbReference type="SAM" id="MobiDB-lite"/>
    </source>
</evidence>
<reference evidence="13" key="1">
    <citation type="submission" date="2020-05" db="UniProtKB">
        <authorList>
            <consortium name="EnsemblMetazoa"/>
        </authorList>
    </citation>
    <scope>IDENTIFICATION</scope>
    <source>
        <strain evidence="13">BB02</strain>
    </source>
</reference>
<name>A0A2C9KK86_BIOGL</name>
<dbReference type="VEuPathDB" id="VectorBase:BGLAX_033713"/>
<evidence type="ECO:0000256" key="9">
    <source>
        <dbReference type="ARBA" id="ARBA00023224"/>
    </source>
</evidence>
<dbReference type="KEGG" id="bgt:106067323"/>
<accession>A0A2C9KK86</accession>
<dbReference type="GO" id="GO:0004930">
    <property type="term" value="F:G protein-coupled receptor activity"/>
    <property type="evidence" value="ECO:0007669"/>
    <property type="project" value="UniProtKB-KW"/>
</dbReference>
<keyword evidence="4 11" id="KW-1133">Transmembrane helix</keyword>
<evidence type="ECO:0000256" key="8">
    <source>
        <dbReference type="ARBA" id="ARBA00023170"/>
    </source>
</evidence>
<dbReference type="InterPro" id="IPR000276">
    <property type="entry name" value="GPCR_Rhodpsn"/>
</dbReference>
<feature type="compositionally biased region" description="Low complexity" evidence="10">
    <location>
        <begin position="156"/>
        <end position="168"/>
    </location>
</feature>
<keyword evidence="8" id="KW-0675">Receptor</keyword>
<keyword evidence="9" id="KW-0807">Transducer</keyword>
<feature type="compositionally biased region" description="Basic residues" evidence="10">
    <location>
        <begin position="171"/>
        <end position="181"/>
    </location>
</feature>
<feature type="region of interest" description="Disordered" evidence="10">
    <location>
        <begin position="133"/>
        <end position="181"/>
    </location>
</feature>
<dbReference type="PANTHER" id="PTHR24248:SF125">
    <property type="entry name" value="DOPAMINE D2-LIKE RECEPTOR"/>
    <property type="match status" value="1"/>
</dbReference>
<evidence type="ECO:0000256" key="1">
    <source>
        <dbReference type="ARBA" id="ARBA00004651"/>
    </source>
</evidence>
<dbReference type="Proteomes" id="UP000076420">
    <property type="component" value="Unassembled WGS sequence"/>
</dbReference>
<keyword evidence="7" id="KW-1015">Disulfide bond</keyword>
<dbReference type="GO" id="GO:0005886">
    <property type="term" value="C:plasma membrane"/>
    <property type="evidence" value="ECO:0007669"/>
    <property type="project" value="UniProtKB-SubCell"/>
</dbReference>
<evidence type="ECO:0000256" key="2">
    <source>
        <dbReference type="ARBA" id="ARBA00022475"/>
    </source>
</evidence>
<evidence type="ECO:0000259" key="12">
    <source>
        <dbReference type="PROSITE" id="PS50262"/>
    </source>
</evidence>
<feature type="transmembrane region" description="Helical" evidence="11">
    <location>
        <begin position="227"/>
        <end position="251"/>
    </location>
</feature>
<dbReference type="EnsemblMetazoa" id="BGLB020660-RA">
    <property type="protein sequence ID" value="BGLB020660-PA"/>
    <property type="gene ID" value="BGLB020660"/>
</dbReference>
<evidence type="ECO:0000256" key="6">
    <source>
        <dbReference type="ARBA" id="ARBA00023136"/>
    </source>
</evidence>
<dbReference type="SUPFAM" id="SSF81321">
    <property type="entry name" value="Family A G protein-coupled receptor-like"/>
    <property type="match status" value="1"/>
</dbReference>
<gene>
    <name evidence="13" type="primary">106067323</name>
</gene>
<evidence type="ECO:0000313" key="14">
    <source>
        <dbReference type="Proteomes" id="UP000076420"/>
    </source>
</evidence>
<dbReference type="RefSeq" id="XP_013081946.2">
    <property type="nucleotide sequence ID" value="XM_013226492.2"/>
</dbReference>
<dbReference type="PANTHER" id="PTHR24248">
    <property type="entry name" value="ADRENERGIC RECEPTOR-RELATED G-PROTEIN COUPLED RECEPTOR"/>
    <property type="match status" value="1"/>
</dbReference>
<evidence type="ECO:0000256" key="4">
    <source>
        <dbReference type="ARBA" id="ARBA00022989"/>
    </source>
</evidence>
<sequence length="270" mass="30376">MVVLYALILVELRRHSRYVKTIRKQPARLNAETTESYHSSFHCSSVASAEDLALSRSVEDYADRLTQNIFQDLFARSASMKHLTALELGDHVMNDRNESLLSPKCVKTDENNAEISPILNTLLSLRVTSLSTTSGDTTMSEYSASSQKDLNPTVMPPSSSTSTGISETGSHKKTAKRRKKRNYKSIGAKTTLIAFLVTVVYILSYLPHLIIQVAKLIHHLDDNKGPIVLYNIVIRSFFLSSVANPVIYATFNFRFRAELKELFCQLCRRL</sequence>
<evidence type="ECO:0000256" key="11">
    <source>
        <dbReference type="SAM" id="Phobius"/>
    </source>
</evidence>
<dbReference type="STRING" id="6526.A0A2C9KK86"/>
<comment type="subcellular location">
    <subcellularLocation>
        <location evidence="1">Cell membrane</location>
        <topology evidence="1">Multi-pass membrane protein</topology>
    </subcellularLocation>
</comment>
<feature type="domain" description="G-protein coupled receptors family 1 profile" evidence="12">
    <location>
        <begin position="1"/>
        <end position="248"/>
    </location>
</feature>
<keyword evidence="2" id="KW-1003">Cell membrane</keyword>
<dbReference type="Pfam" id="PF00001">
    <property type="entry name" value="7tm_1"/>
    <property type="match status" value="1"/>
</dbReference>
<organism evidence="13 14">
    <name type="scientific">Biomphalaria glabrata</name>
    <name type="common">Bloodfluke planorb</name>
    <name type="synonym">Freshwater snail</name>
    <dbReference type="NCBI Taxonomy" id="6526"/>
    <lineage>
        <taxon>Eukaryota</taxon>
        <taxon>Metazoa</taxon>
        <taxon>Spiralia</taxon>
        <taxon>Lophotrochozoa</taxon>
        <taxon>Mollusca</taxon>
        <taxon>Gastropoda</taxon>
        <taxon>Heterobranchia</taxon>
        <taxon>Euthyneura</taxon>
        <taxon>Panpulmonata</taxon>
        <taxon>Hygrophila</taxon>
        <taxon>Lymnaeoidea</taxon>
        <taxon>Planorbidae</taxon>
        <taxon>Biomphalaria</taxon>
    </lineage>
</organism>
<proteinExistence type="predicted"/>
<dbReference type="PROSITE" id="PS50262">
    <property type="entry name" value="G_PROTEIN_RECEP_F1_2"/>
    <property type="match status" value="1"/>
</dbReference>
<evidence type="ECO:0000256" key="3">
    <source>
        <dbReference type="ARBA" id="ARBA00022692"/>
    </source>
</evidence>
<feature type="transmembrane region" description="Helical" evidence="11">
    <location>
        <begin position="186"/>
        <end position="207"/>
    </location>
</feature>
<dbReference type="CDD" id="cd00637">
    <property type="entry name" value="7tm_classA_rhodopsin-like"/>
    <property type="match status" value="1"/>
</dbReference>
<feature type="compositionally biased region" description="Polar residues" evidence="10">
    <location>
        <begin position="135"/>
        <end position="150"/>
    </location>
</feature>
<dbReference type="AlphaFoldDB" id="A0A2C9KK86"/>
<evidence type="ECO:0000256" key="5">
    <source>
        <dbReference type="ARBA" id="ARBA00023040"/>
    </source>
</evidence>
<evidence type="ECO:0000256" key="7">
    <source>
        <dbReference type="ARBA" id="ARBA00023157"/>
    </source>
</evidence>
<protein>
    <recommendedName>
        <fullName evidence="12">G-protein coupled receptors family 1 profile domain-containing protein</fullName>
    </recommendedName>
</protein>
<keyword evidence="3 11" id="KW-0812">Transmembrane</keyword>
<dbReference type="InterPro" id="IPR017452">
    <property type="entry name" value="GPCR_Rhodpsn_7TM"/>
</dbReference>
<evidence type="ECO:0000313" key="13">
    <source>
        <dbReference type="EnsemblMetazoa" id="BGLB020660-PA"/>
    </source>
</evidence>
<dbReference type="Gene3D" id="1.20.1070.10">
    <property type="entry name" value="Rhodopsin 7-helix transmembrane proteins"/>
    <property type="match status" value="1"/>
</dbReference>
<dbReference type="VEuPathDB" id="VectorBase:BGLB020660"/>